<dbReference type="CDD" id="cd00211">
    <property type="entry name" value="PTS_IIA_fru"/>
    <property type="match status" value="1"/>
</dbReference>
<evidence type="ECO:0000256" key="3">
    <source>
        <dbReference type="ARBA" id="ARBA00022490"/>
    </source>
</evidence>
<comment type="caution">
    <text evidence="12">The sequence shown here is derived from an EMBL/GenBank/DDBJ whole genome shotgun (WGS) entry which is preliminary data.</text>
</comment>
<dbReference type="InterPro" id="IPR002178">
    <property type="entry name" value="PTS_EIIA_type-2_dom"/>
</dbReference>
<dbReference type="Proteomes" id="UP000070483">
    <property type="component" value="Unassembled WGS sequence"/>
</dbReference>
<evidence type="ECO:0000256" key="1">
    <source>
        <dbReference type="ARBA" id="ARBA00004496"/>
    </source>
</evidence>
<evidence type="ECO:0000256" key="10">
    <source>
        <dbReference type="ARBA" id="ARBA00042072"/>
    </source>
</evidence>
<evidence type="ECO:0000256" key="9">
    <source>
        <dbReference type="ARBA" id="ARBA00041175"/>
    </source>
</evidence>
<dbReference type="PATRIC" id="fig|157687.3.peg.509"/>
<evidence type="ECO:0000313" key="13">
    <source>
        <dbReference type="Proteomes" id="UP000070483"/>
    </source>
</evidence>
<dbReference type="PROSITE" id="PS51094">
    <property type="entry name" value="PTS_EIIA_TYPE_2"/>
    <property type="match status" value="1"/>
</dbReference>
<evidence type="ECO:0000313" key="12">
    <source>
        <dbReference type="EMBL" id="KXB69104.1"/>
    </source>
</evidence>
<gene>
    <name evidence="12" type="ORF">HMPREF3180_00510</name>
</gene>
<dbReference type="GO" id="GO:0009401">
    <property type="term" value="P:phosphoenolpyruvate-dependent sugar phosphotransferase system"/>
    <property type="evidence" value="ECO:0007669"/>
    <property type="project" value="UniProtKB-KW"/>
</dbReference>
<evidence type="ECO:0000256" key="4">
    <source>
        <dbReference type="ARBA" id="ARBA00022553"/>
    </source>
</evidence>
<keyword evidence="13" id="KW-1185">Reference proteome</keyword>
<dbReference type="SUPFAM" id="SSF55804">
    <property type="entry name" value="Phoshotransferase/anion transport protein"/>
    <property type="match status" value="1"/>
</dbReference>
<sequence>MLEKILDGNIQIADSAIDWKESIKIAGKPLLKKNIITENYITAMIESIEKLGFYVILRENLAMPHARPEDGTLGTGVSLLKLNNPVYYGNSKVQLVFVLATKDADSHMETLMQLMELFQDDESIEKLINSKDYDEILEIIKNIA</sequence>
<dbReference type="InterPro" id="IPR016152">
    <property type="entry name" value="PTrfase/Anion_transptr"/>
</dbReference>
<keyword evidence="5 12" id="KW-0808">Transferase</keyword>
<organism evidence="12 13">
    <name type="scientific">Leptotrichia wadei</name>
    <dbReference type="NCBI Taxonomy" id="157687"/>
    <lineage>
        <taxon>Bacteria</taxon>
        <taxon>Fusobacteriati</taxon>
        <taxon>Fusobacteriota</taxon>
        <taxon>Fusobacteriia</taxon>
        <taxon>Fusobacteriales</taxon>
        <taxon>Leptotrichiaceae</taxon>
        <taxon>Leptotrichia</taxon>
    </lineage>
</organism>
<dbReference type="RefSeq" id="WP_060917444.1">
    <property type="nucleotide sequence ID" value="NZ_KQ960026.1"/>
</dbReference>
<keyword evidence="7" id="KW-0418">Kinase</keyword>
<keyword evidence="12" id="KW-0670">Pyruvate</keyword>
<protein>
    <recommendedName>
        <fullName evidence="9">Ascorbate-specific PTS system EIIA component</fullName>
    </recommendedName>
    <alternativeName>
        <fullName evidence="10">Ascorbate-specific phosphotransferase enzyme IIA component</fullName>
    </alternativeName>
</protein>
<dbReference type="GO" id="GO:0005737">
    <property type="term" value="C:cytoplasm"/>
    <property type="evidence" value="ECO:0007669"/>
    <property type="project" value="UniProtKB-SubCell"/>
</dbReference>
<dbReference type="AlphaFoldDB" id="A0A134AN19"/>
<dbReference type="Gene3D" id="3.40.930.10">
    <property type="entry name" value="Mannitol-specific EII, Chain A"/>
    <property type="match status" value="1"/>
</dbReference>
<keyword evidence="4" id="KW-0597">Phosphoprotein</keyword>
<evidence type="ECO:0000256" key="8">
    <source>
        <dbReference type="ARBA" id="ARBA00037387"/>
    </source>
</evidence>
<dbReference type="PANTHER" id="PTHR36203:SF1">
    <property type="entry name" value="ASCORBATE-SPECIFIC PTS SYSTEM EIIA COMPONENT"/>
    <property type="match status" value="1"/>
</dbReference>
<name>A0A134AN19_9FUSO</name>
<reference evidence="13" key="1">
    <citation type="submission" date="2016-01" db="EMBL/GenBank/DDBJ databases">
        <authorList>
            <person name="Mitreva M."/>
            <person name="Pepin K.H."/>
            <person name="Mihindukulasuriya K.A."/>
            <person name="Fulton R."/>
            <person name="Fronick C."/>
            <person name="O'Laughlin M."/>
            <person name="Miner T."/>
            <person name="Herter B."/>
            <person name="Rosa B.A."/>
            <person name="Cordes M."/>
            <person name="Tomlinson C."/>
            <person name="Wollam A."/>
            <person name="Palsikar V.B."/>
            <person name="Mardis E.R."/>
            <person name="Wilson R.K."/>
        </authorList>
    </citation>
    <scope>NUCLEOTIDE SEQUENCE [LARGE SCALE GENOMIC DNA]</scope>
    <source>
        <strain evidence="13">KA00185</strain>
    </source>
</reference>
<dbReference type="OrthoDB" id="369398at2"/>
<comment type="subcellular location">
    <subcellularLocation>
        <location evidence="1">Cytoplasm</location>
    </subcellularLocation>
</comment>
<feature type="domain" description="PTS EIIA type-2" evidence="11">
    <location>
        <begin position="3"/>
        <end position="143"/>
    </location>
</feature>
<evidence type="ECO:0000256" key="5">
    <source>
        <dbReference type="ARBA" id="ARBA00022679"/>
    </source>
</evidence>
<keyword evidence="2" id="KW-0813">Transport</keyword>
<dbReference type="InterPro" id="IPR051351">
    <property type="entry name" value="Ascorbate-PTS_EIIA_comp"/>
</dbReference>
<dbReference type="Pfam" id="PF00359">
    <property type="entry name" value="PTS_EIIA_2"/>
    <property type="match status" value="1"/>
</dbReference>
<dbReference type="PANTHER" id="PTHR36203">
    <property type="entry name" value="ASCORBATE-SPECIFIC PTS SYSTEM EIIA COMPONENT"/>
    <property type="match status" value="1"/>
</dbReference>
<proteinExistence type="predicted"/>
<comment type="function">
    <text evidence="8">The phosphoenolpyruvate-dependent sugar phosphotransferase system (sugar PTS), a major carbohydrate active transport system, catalyzes the phosphorylation of incoming sugar substrates concomitantly with their translocation across the cell membrane. The enzyme II UlaABC PTS system is involved in ascorbate transport.</text>
</comment>
<dbReference type="STRING" id="157687.HMPREF3180_00510"/>
<evidence type="ECO:0000256" key="2">
    <source>
        <dbReference type="ARBA" id="ARBA00022448"/>
    </source>
</evidence>
<evidence type="ECO:0000259" key="11">
    <source>
        <dbReference type="PROSITE" id="PS51094"/>
    </source>
</evidence>
<dbReference type="EMBL" id="LSDD01000034">
    <property type="protein sequence ID" value="KXB69104.1"/>
    <property type="molecule type" value="Genomic_DNA"/>
</dbReference>
<evidence type="ECO:0000256" key="6">
    <source>
        <dbReference type="ARBA" id="ARBA00022683"/>
    </source>
</evidence>
<keyword evidence="3" id="KW-0963">Cytoplasm</keyword>
<accession>A0A134AN19</accession>
<keyword evidence="6" id="KW-0598">Phosphotransferase system</keyword>
<dbReference type="GO" id="GO:0016301">
    <property type="term" value="F:kinase activity"/>
    <property type="evidence" value="ECO:0007669"/>
    <property type="project" value="UniProtKB-KW"/>
</dbReference>
<evidence type="ECO:0000256" key="7">
    <source>
        <dbReference type="ARBA" id="ARBA00022777"/>
    </source>
</evidence>